<evidence type="ECO:0000256" key="1">
    <source>
        <dbReference type="SAM" id="MobiDB-lite"/>
    </source>
</evidence>
<organism evidence="2 3">
    <name type="scientific">Paxillus involutus ATCC 200175</name>
    <dbReference type="NCBI Taxonomy" id="664439"/>
    <lineage>
        <taxon>Eukaryota</taxon>
        <taxon>Fungi</taxon>
        <taxon>Dikarya</taxon>
        <taxon>Basidiomycota</taxon>
        <taxon>Agaricomycotina</taxon>
        <taxon>Agaricomycetes</taxon>
        <taxon>Agaricomycetidae</taxon>
        <taxon>Boletales</taxon>
        <taxon>Paxilineae</taxon>
        <taxon>Paxillaceae</taxon>
        <taxon>Paxillus</taxon>
    </lineage>
</organism>
<dbReference type="EMBL" id="KN819412">
    <property type="protein sequence ID" value="KIJ10222.1"/>
    <property type="molecule type" value="Genomic_DNA"/>
</dbReference>
<feature type="region of interest" description="Disordered" evidence="1">
    <location>
        <begin position="1"/>
        <end position="24"/>
    </location>
</feature>
<evidence type="ECO:0000313" key="3">
    <source>
        <dbReference type="Proteomes" id="UP000053647"/>
    </source>
</evidence>
<dbReference type="AlphaFoldDB" id="A0A0C9TR42"/>
<dbReference type="OrthoDB" id="4230923at2759"/>
<reference evidence="2 3" key="1">
    <citation type="submission" date="2014-06" db="EMBL/GenBank/DDBJ databases">
        <authorList>
            <consortium name="DOE Joint Genome Institute"/>
            <person name="Kuo A."/>
            <person name="Kohler A."/>
            <person name="Nagy L.G."/>
            <person name="Floudas D."/>
            <person name="Copeland A."/>
            <person name="Barry K.W."/>
            <person name="Cichocki N."/>
            <person name="Veneault-Fourrey C."/>
            <person name="LaButti K."/>
            <person name="Lindquist E.A."/>
            <person name="Lipzen A."/>
            <person name="Lundell T."/>
            <person name="Morin E."/>
            <person name="Murat C."/>
            <person name="Sun H."/>
            <person name="Tunlid A."/>
            <person name="Henrissat B."/>
            <person name="Grigoriev I.V."/>
            <person name="Hibbett D.S."/>
            <person name="Martin F."/>
            <person name="Nordberg H.P."/>
            <person name="Cantor M.N."/>
            <person name="Hua S.X."/>
        </authorList>
    </citation>
    <scope>NUCLEOTIDE SEQUENCE [LARGE SCALE GENOMIC DNA]</scope>
    <source>
        <strain evidence="2 3">ATCC 200175</strain>
    </source>
</reference>
<keyword evidence="3" id="KW-1185">Reference proteome</keyword>
<protein>
    <submittedName>
        <fullName evidence="2">Uncharacterized protein</fullName>
    </submittedName>
</protein>
<sequence length="205" mass="22644">MNKKITRSSAQNLNSTRTEETENYQVKDAESGLSYLENKLLCIVGEPVIPEHLITTILNITQLKNVPRPVIEALRAVAYLIEEQEALKMATAIATHIKEKTSGEITSHVITAITPHMASMLITAEHLDTNTKNMENILEAHQHAPTDIDNKLERIENAADAILSSFEDIKDAISLLSPSLDSTQNSINTLITKATEQATTSYHTN</sequence>
<gene>
    <name evidence="2" type="ORF">PAXINDRAFT_16731</name>
</gene>
<dbReference type="HOGENOM" id="CLU_085922_0_0_1"/>
<dbReference type="Proteomes" id="UP000053647">
    <property type="component" value="Unassembled WGS sequence"/>
</dbReference>
<accession>A0A0C9TR42</accession>
<evidence type="ECO:0000313" key="2">
    <source>
        <dbReference type="EMBL" id="KIJ10222.1"/>
    </source>
</evidence>
<name>A0A0C9TR42_PAXIN</name>
<proteinExistence type="predicted"/>
<reference evidence="3" key="2">
    <citation type="submission" date="2015-01" db="EMBL/GenBank/DDBJ databases">
        <title>Evolutionary Origins and Diversification of the Mycorrhizal Mutualists.</title>
        <authorList>
            <consortium name="DOE Joint Genome Institute"/>
            <consortium name="Mycorrhizal Genomics Consortium"/>
            <person name="Kohler A."/>
            <person name="Kuo A."/>
            <person name="Nagy L.G."/>
            <person name="Floudas D."/>
            <person name="Copeland A."/>
            <person name="Barry K.W."/>
            <person name="Cichocki N."/>
            <person name="Veneault-Fourrey C."/>
            <person name="LaButti K."/>
            <person name="Lindquist E.A."/>
            <person name="Lipzen A."/>
            <person name="Lundell T."/>
            <person name="Morin E."/>
            <person name="Murat C."/>
            <person name="Riley R."/>
            <person name="Ohm R."/>
            <person name="Sun H."/>
            <person name="Tunlid A."/>
            <person name="Henrissat B."/>
            <person name="Grigoriev I.V."/>
            <person name="Hibbett D.S."/>
            <person name="Martin F."/>
        </authorList>
    </citation>
    <scope>NUCLEOTIDE SEQUENCE [LARGE SCALE GENOMIC DNA]</scope>
    <source>
        <strain evidence="3">ATCC 200175</strain>
    </source>
</reference>
<feature type="compositionally biased region" description="Polar residues" evidence="1">
    <location>
        <begin position="7"/>
        <end position="16"/>
    </location>
</feature>